<protein>
    <recommendedName>
        <fullName evidence="4">ABC transporter ATP-binding protein</fullName>
    </recommendedName>
</protein>
<dbReference type="RefSeq" id="WP_136641457.1">
    <property type="nucleotide sequence ID" value="NZ_QYRT01000008.1"/>
</dbReference>
<organism evidence="2 3">
    <name type="scientific">Subtercola vilae</name>
    <dbReference type="NCBI Taxonomy" id="2056433"/>
    <lineage>
        <taxon>Bacteria</taxon>
        <taxon>Bacillati</taxon>
        <taxon>Actinomycetota</taxon>
        <taxon>Actinomycetes</taxon>
        <taxon>Micrococcales</taxon>
        <taxon>Microbacteriaceae</taxon>
        <taxon>Subtercola</taxon>
    </lineage>
</organism>
<evidence type="ECO:0008006" key="4">
    <source>
        <dbReference type="Google" id="ProtNLM"/>
    </source>
</evidence>
<dbReference type="AlphaFoldDB" id="A0A4T2C3X7"/>
<accession>A0A4T2C3X7</accession>
<dbReference type="Proteomes" id="UP000306192">
    <property type="component" value="Unassembled WGS sequence"/>
</dbReference>
<evidence type="ECO:0000256" key="1">
    <source>
        <dbReference type="SAM" id="MobiDB-lite"/>
    </source>
</evidence>
<dbReference type="EMBL" id="QYRT01000008">
    <property type="protein sequence ID" value="TIH38720.1"/>
    <property type="molecule type" value="Genomic_DNA"/>
</dbReference>
<proteinExistence type="predicted"/>
<feature type="region of interest" description="Disordered" evidence="1">
    <location>
        <begin position="233"/>
        <end position="260"/>
    </location>
</feature>
<sequence length="260" mass="27235">MKVILSAVSKGENGQNLPETSLSYESGRVTLAVVETAQRPTLLALMATGRMAPDAGTITFEREPDSEALRASTTIVDAPDVSEHVGDLKLTAVVQEELMFAGLPSGRAATLRAIDELDATEYATWQLTNIPAAVRLHVLGELAAARPGIRGLVLTTPDRHGGDPAEWWPTAAEFARRGLAVLLIVSRATADGLRGEVEALESERLAALAAAAEEQRLAELARLAELEAESAALAAEPAPVSASPTADTASTAAPESKERA</sequence>
<evidence type="ECO:0000313" key="3">
    <source>
        <dbReference type="Proteomes" id="UP000306192"/>
    </source>
</evidence>
<comment type="caution">
    <text evidence="2">The sequence shown here is derived from an EMBL/GenBank/DDBJ whole genome shotgun (WGS) entry which is preliminary data.</text>
</comment>
<evidence type="ECO:0000313" key="2">
    <source>
        <dbReference type="EMBL" id="TIH38720.1"/>
    </source>
</evidence>
<keyword evidence="3" id="KW-1185">Reference proteome</keyword>
<name>A0A4T2C3X7_9MICO</name>
<gene>
    <name evidence="2" type="ORF">D4765_06410</name>
</gene>
<dbReference type="OrthoDB" id="3775353at2"/>
<feature type="compositionally biased region" description="Low complexity" evidence="1">
    <location>
        <begin position="233"/>
        <end position="254"/>
    </location>
</feature>
<reference evidence="2 3" key="1">
    <citation type="journal article" date="2019" name="Microorganisms">
        <title>Systematic Affiliation and Genome Analysis of Subtercola vilae DB165(T) with Particular Emphasis on Cold Adaptation of an Isolate from a High-Altitude Cold Volcano Lake.</title>
        <authorList>
            <person name="Villalobos A.S."/>
            <person name="Wiese J."/>
            <person name="Imhoff J.F."/>
            <person name="Dorador C."/>
            <person name="Keller A."/>
            <person name="Hentschel U."/>
        </authorList>
    </citation>
    <scope>NUCLEOTIDE SEQUENCE [LARGE SCALE GENOMIC DNA]</scope>
    <source>
        <strain evidence="2 3">DB165</strain>
    </source>
</reference>